<sequence>MRMTLENWKRFETHGKKTTIRAHPLRIGVHRVWSGSYYHSKLLGYAEVRDPRIRKLVRELEPNDAVADGFNEPTTFIMHEPNHLFMVPNSLSALLIELAHRNPNLTLDTPVWIHGMKQITKKEYERLPRAHLSKTTVKTIVKELTT</sequence>
<dbReference type="Proteomes" id="UP000033881">
    <property type="component" value="Unassembled WGS sequence"/>
</dbReference>
<protein>
    <submittedName>
        <fullName evidence="1">Uncharacterized protein</fullName>
    </submittedName>
</protein>
<gene>
    <name evidence="1" type="ORF">UT24_C0003G0062</name>
</gene>
<evidence type="ECO:0000313" key="1">
    <source>
        <dbReference type="EMBL" id="KKR01655.1"/>
    </source>
</evidence>
<name>A0A0G0PTZ5_9BACT</name>
<dbReference type="STRING" id="1618574.UT24_C0003G0062"/>
<dbReference type="EMBL" id="LBWB01000003">
    <property type="protein sequence ID" value="KKR01655.1"/>
    <property type="molecule type" value="Genomic_DNA"/>
</dbReference>
<reference evidence="1 2" key="1">
    <citation type="journal article" date="2015" name="Nature">
        <title>rRNA introns, odd ribosomes, and small enigmatic genomes across a large radiation of phyla.</title>
        <authorList>
            <person name="Brown C.T."/>
            <person name="Hug L.A."/>
            <person name="Thomas B.C."/>
            <person name="Sharon I."/>
            <person name="Castelle C.J."/>
            <person name="Singh A."/>
            <person name="Wilkins M.J."/>
            <person name="Williams K.H."/>
            <person name="Banfield J.F."/>
        </authorList>
    </citation>
    <scope>NUCLEOTIDE SEQUENCE [LARGE SCALE GENOMIC DNA]</scope>
</reference>
<accession>A0A0G0PTZ5</accession>
<organism evidence="1 2">
    <name type="scientific">Candidatus Woesebacteria bacterium GW2011_GWB1_39_12</name>
    <dbReference type="NCBI Taxonomy" id="1618574"/>
    <lineage>
        <taxon>Bacteria</taxon>
        <taxon>Candidatus Woeseibacteriota</taxon>
    </lineage>
</organism>
<dbReference type="AlphaFoldDB" id="A0A0G0PTZ5"/>
<evidence type="ECO:0000313" key="2">
    <source>
        <dbReference type="Proteomes" id="UP000033881"/>
    </source>
</evidence>
<comment type="caution">
    <text evidence="1">The sequence shown here is derived from an EMBL/GenBank/DDBJ whole genome shotgun (WGS) entry which is preliminary data.</text>
</comment>
<proteinExistence type="predicted"/>